<dbReference type="Pfam" id="PF02673">
    <property type="entry name" value="BacA"/>
    <property type="match status" value="1"/>
</dbReference>
<dbReference type="NCBIfam" id="NF001390">
    <property type="entry name" value="PRK00281.1-4"/>
    <property type="match status" value="1"/>
</dbReference>
<evidence type="ECO:0000256" key="2">
    <source>
        <dbReference type="ARBA" id="ARBA00010621"/>
    </source>
</evidence>
<dbReference type="EC" id="3.6.1.27" evidence="3 17"/>
<comment type="function">
    <text evidence="17">Catalyzes the dephosphorylation of undecaprenyl diphosphate (UPP). Confers resistance to bacitracin.</text>
</comment>
<keyword evidence="19" id="KW-1185">Reference proteome</keyword>
<accession>A0A0R1KGV8</accession>
<evidence type="ECO:0000256" key="13">
    <source>
        <dbReference type="ARBA" id="ARBA00023316"/>
    </source>
</evidence>
<keyword evidence="6 17" id="KW-0812">Transmembrane</keyword>
<keyword evidence="13 17" id="KW-0961">Cell wall biogenesis/degradation</keyword>
<protein>
    <recommendedName>
        <fullName evidence="4 17">Undecaprenyl-diphosphatase</fullName>
        <ecNumber evidence="3 17">3.6.1.27</ecNumber>
    </recommendedName>
    <alternativeName>
        <fullName evidence="15 17">Bacitracin resistance protein</fullName>
    </alternativeName>
    <alternativeName>
        <fullName evidence="14 17">Undecaprenyl pyrophosphate phosphatase</fullName>
    </alternativeName>
</protein>
<comment type="caution">
    <text evidence="18">The sequence shown here is derived from an EMBL/GenBank/DDBJ whole genome shotgun (WGS) entry which is preliminary data.</text>
</comment>
<dbReference type="GO" id="GO:0009252">
    <property type="term" value="P:peptidoglycan biosynthetic process"/>
    <property type="evidence" value="ECO:0007669"/>
    <property type="project" value="UniProtKB-KW"/>
</dbReference>
<name>A0A0R1KGV8_9LACO</name>
<keyword evidence="10 17" id="KW-1133">Transmembrane helix</keyword>
<evidence type="ECO:0000256" key="4">
    <source>
        <dbReference type="ARBA" id="ARBA00021581"/>
    </source>
</evidence>
<feature type="transmembrane region" description="Helical" evidence="17">
    <location>
        <begin position="116"/>
        <end position="136"/>
    </location>
</feature>
<keyword evidence="9 17" id="KW-0573">Peptidoglycan synthesis</keyword>
<dbReference type="RefSeq" id="WP_056953907.1">
    <property type="nucleotide sequence ID" value="NZ_AZDY01000038.1"/>
</dbReference>
<evidence type="ECO:0000256" key="6">
    <source>
        <dbReference type="ARBA" id="ARBA00022692"/>
    </source>
</evidence>
<evidence type="ECO:0000256" key="7">
    <source>
        <dbReference type="ARBA" id="ARBA00022801"/>
    </source>
</evidence>
<keyword evidence="11 17" id="KW-0472">Membrane</keyword>
<feature type="transmembrane region" description="Helical" evidence="17">
    <location>
        <begin position="86"/>
        <end position="104"/>
    </location>
</feature>
<evidence type="ECO:0000256" key="3">
    <source>
        <dbReference type="ARBA" id="ARBA00012374"/>
    </source>
</evidence>
<comment type="similarity">
    <text evidence="2 17">Belongs to the UppP family.</text>
</comment>
<evidence type="ECO:0000256" key="10">
    <source>
        <dbReference type="ARBA" id="ARBA00022989"/>
    </source>
</evidence>
<evidence type="ECO:0000313" key="19">
    <source>
        <dbReference type="Proteomes" id="UP000051515"/>
    </source>
</evidence>
<dbReference type="GO" id="GO:0071555">
    <property type="term" value="P:cell wall organization"/>
    <property type="evidence" value="ECO:0007669"/>
    <property type="project" value="UniProtKB-KW"/>
</dbReference>
<dbReference type="EMBL" id="AZDY01000038">
    <property type="protein sequence ID" value="KRK82687.1"/>
    <property type="molecule type" value="Genomic_DNA"/>
</dbReference>
<feature type="transmembrane region" description="Helical" evidence="17">
    <location>
        <begin position="258"/>
        <end position="278"/>
    </location>
</feature>
<proteinExistence type="inferred from homology"/>
<organism evidence="18 19">
    <name type="scientific">Companilactobacillus bobalius DSM 19674</name>
    <dbReference type="NCBI Taxonomy" id="1423788"/>
    <lineage>
        <taxon>Bacteria</taxon>
        <taxon>Bacillati</taxon>
        <taxon>Bacillota</taxon>
        <taxon>Bacilli</taxon>
        <taxon>Lactobacillales</taxon>
        <taxon>Lactobacillaceae</taxon>
        <taxon>Companilactobacillus</taxon>
        <taxon>Companilactobacillus bobalius</taxon>
    </lineage>
</organism>
<reference evidence="18 19" key="1">
    <citation type="journal article" date="2015" name="Genome Announc.">
        <title>Expanding the biotechnology potential of lactobacilli through comparative genomics of 213 strains and associated genera.</title>
        <authorList>
            <person name="Sun Z."/>
            <person name="Harris H.M."/>
            <person name="McCann A."/>
            <person name="Guo C."/>
            <person name="Argimon S."/>
            <person name="Zhang W."/>
            <person name="Yang X."/>
            <person name="Jeffery I.B."/>
            <person name="Cooney J.C."/>
            <person name="Kagawa T.F."/>
            <person name="Liu W."/>
            <person name="Song Y."/>
            <person name="Salvetti E."/>
            <person name="Wrobel A."/>
            <person name="Rasinkangas P."/>
            <person name="Parkhill J."/>
            <person name="Rea M.C."/>
            <person name="O'Sullivan O."/>
            <person name="Ritari J."/>
            <person name="Douillard F.P."/>
            <person name="Paul Ross R."/>
            <person name="Yang R."/>
            <person name="Briner A.E."/>
            <person name="Felis G.E."/>
            <person name="de Vos W.M."/>
            <person name="Barrangou R."/>
            <person name="Klaenhammer T.R."/>
            <person name="Caufield P.W."/>
            <person name="Cui Y."/>
            <person name="Zhang H."/>
            <person name="O'Toole P.W."/>
        </authorList>
    </citation>
    <scope>NUCLEOTIDE SEQUENCE [LARGE SCALE GENOMIC DNA]</scope>
    <source>
        <strain evidence="18 19">DSM 19674</strain>
    </source>
</reference>
<feature type="transmembrane region" description="Helical" evidence="17">
    <location>
        <begin position="43"/>
        <end position="65"/>
    </location>
</feature>
<evidence type="ECO:0000313" key="18">
    <source>
        <dbReference type="EMBL" id="KRK82687.1"/>
    </source>
</evidence>
<evidence type="ECO:0000256" key="12">
    <source>
        <dbReference type="ARBA" id="ARBA00023251"/>
    </source>
</evidence>
<evidence type="ECO:0000256" key="16">
    <source>
        <dbReference type="ARBA" id="ARBA00047594"/>
    </source>
</evidence>
<keyword evidence="7 17" id="KW-0378">Hydrolase</keyword>
<dbReference type="HAMAP" id="MF_01006">
    <property type="entry name" value="Undec_diphosphatase"/>
    <property type="match status" value="1"/>
</dbReference>
<sequence>MFIEIIKTIILGIIEGFTEFLPISSTGHLYLADEFVKLNEPTAFINMFMVVIQFGAILAVILIYFHKLNPFSPKKNNVEKKQTWSIWFKVIVAILPSVIIGLPLNDWMDKHLTSWQVISATLLIYGILFIVVENWLKNKDPQTADLDSLSYKTAFQIGLFQVLSLVPGTSRSGATILGGMTVGTSRFVATEFSFFLAIPTMFGASLLKIFKYFKHGNTFTGDQTIILLVGTLVSFIVAYASIKFLLDYIKRNDFKAFGWYRIILAIIVIAYFGSKALMA</sequence>
<evidence type="ECO:0000256" key="15">
    <source>
        <dbReference type="ARBA" id="ARBA00032932"/>
    </source>
</evidence>
<dbReference type="GO" id="GO:0005886">
    <property type="term" value="C:plasma membrane"/>
    <property type="evidence" value="ECO:0007669"/>
    <property type="project" value="UniProtKB-SubCell"/>
</dbReference>
<evidence type="ECO:0000256" key="9">
    <source>
        <dbReference type="ARBA" id="ARBA00022984"/>
    </source>
</evidence>
<evidence type="ECO:0000256" key="14">
    <source>
        <dbReference type="ARBA" id="ARBA00032707"/>
    </source>
</evidence>
<dbReference type="GO" id="GO:0008360">
    <property type="term" value="P:regulation of cell shape"/>
    <property type="evidence" value="ECO:0007669"/>
    <property type="project" value="UniProtKB-KW"/>
</dbReference>
<keyword evidence="5 17" id="KW-1003">Cell membrane</keyword>
<evidence type="ECO:0000256" key="11">
    <source>
        <dbReference type="ARBA" id="ARBA00023136"/>
    </source>
</evidence>
<dbReference type="PATRIC" id="fig|1423788.3.peg.2770"/>
<evidence type="ECO:0000256" key="5">
    <source>
        <dbReference type="ARBA" id="ARBA00022475"/>
    </source>
</evidence>
<gene>
    <name evidence="17" type="primary">uppP</name>
    <name evidence="18" type="ORF">FC78_GL002699</name>
</gene>
<keyword evidence="12 17" id="KW-0046">Antibiotic resistance</keyword>
<dbReference type="PANTHER" id="PTHR30622:SF3">
    <property type="entry name" value="UNDECAPRENYL-DIPHOSPHATASE"/>
    <property type="match status" value="1"/>
</dbReference>
<feature type="transmembrane region" description="Helical" evidence="17">
    <location>
        <begin position="192"/>
        <end position="213"/>
    </location>
</feature>
<dbReference type="NCBIfam" id="NF001389">
    <property type="entry name" value="PRK00281.1-2"/>
    <property type="match status" value="1"/>
</dbReference>
<comment type="catalytic activity">
    <reaction evidence="16 17">
        <text>di-trans,octa-cis-undecaprenyl diphosphate + H2O = di-trans,octa-cis-undecaprenyl phosphate + phosphate + H(+)</text>
        <dbReference type="Rhea" id="RHEA:28094"/>
        <dbReference type="ChEBI" id="CHEBI:15377"/>
        <dbReference type="ChEBI" id="CHEBI:15378"/>
        <dbReference type="ChEBI" id="CHEBI:43474"/>
        <dbReference type="ChEBI" id="CHEBI:58405"/>
        <dbReference type="ChEBI" id="CHEBI:60392"/>
        <dbReference type="EC" id="3.6.1.27"/>
    </reaction>
</comment>
<dbReference type="PANTHER" id="PTHR30622">
    <property type="entry name" value="UNDECAPRENYL-DIPHOSPHATASE"/>
    <property type="match status" value="1"/>
</dbReference>
<dbReference type="NCBIfam" id="NF001391">
    <property type="entry name" value="PRK00281.1-5"/>
    <property type="match status" value="1"/>
</dbReference>
<dbReference type="GO" id="GO:0050380">
    <property type="term" value="F:undecaprenyl-diphosphatase activity"/>
    <property type="evidence" value="ECO:0007669"/>
    <property type="project" value="UniProtKB-UniRule"/>
</dbReference>
<dbReference type="InterPro" id="IPR003824">
    <property type="entry name" value="UppP"/>
</dbReference>
<comment type="miscellaneous">
    <text evidence="17">Bacitracin is thought to be involved in the inhibition of peptidoglycan synthesis by sequestering undecaprenyl diphosphate, thereby reducing the pool of lipid carrier available.</text>
</comment>
<feature type="transmembrane region" description="Helical" evidence="17">
    <location>
        <begin position="225"/>
        <end position="246"/>
    </location>
</feature>
<evidence type="ECO:0000256" key="8">
    <source>
        <dbReference type="ARBA" id="ARBA00022960"/>
    </source>
</evidence>
<dbReference type="Proteomes" id="UP000051515">
    <property type="component" value="Unassembled WGS sequence"/>
</dbReference>
<evidence type="ECO:0000256" key="17">
    <source>
        <dbReference type="HAMAP-Rule" id="MF_01006"/>
    </source>
</evidence>
<evidence type="ECO:0000256" key="1">
    <source>
        <dbReference type="ARBA" id="ARBA00004651"/>
    </source>
</evidence>
<dbReference type="OrthoDB" id="9808289at2"/>
<comment type="subcellular location">
    <subcellularLocation>
        <location evidence="1 17">Cell membrane</location>
        <topology evidence="1 17">Multi-pass membrane protein</topology>
    </subcellularLocation>
</comment>
<dbReference type="AlphaFoldDB" id="A0A0R1KGV8"/>
<keyword evidence="8 17" id="KW-0133">Cell shape</keyword>
<dbReference type="STRING" id="1423788.FC78_GL002699"/>
<dbReference type="GO" id="GO:0046677">
    <property type="term" value="P:response to antibiotic"/>
    <property type="evidence" value="ECO:0007669"/>
    <property type="project" value="UniProtKB-UniRule"/>
</dbReference>
<dbReference type="NCBIfam" id="TIGR00753">
    <property type="entry name" value="undec_PP_bacA"/>
    <property type="match status" value="1"/>
</dbReference>